<comment type="caution">
    <text evidence="1">The sequence shown here is derived from an EMBL/GenBank/DDBJ whole genome shotgun (WGS) entry which is preliminary data.</text>
</comment>
<gene>
    <name evidence="1" type="ORF">ABO01nite_23170</name>
</gene>
<name>A0AAN4U415_9PROT</name>
<accession>A0AAN4U415</accession>
<dbReference type="EMBL" id="BJVS01000007">
    <property type="protein sequence ID" value="GEL54310.1"/>
    <property type="molecule type" value="Genomic_DNA"/>
</dbReference>
<evidence type="ECO:0000313" key="1">
    <source>
        <dbReference type="EMBL" id="GEL54310.1"/>
    </source>
</evidence>
<sequence length="79" mass="8446">MNYYYSPSENAFFLYALRDRYDAAGSWPSDAVGVSDDVFLEYGLGLPPAGKERAAVNGMPGWVDAPARSTTTSDASATS</sequence>
<protein>
    <submittedName>
        <fullName evidence="1">Uncharacterized protein</fullName>
    </submittedName>
</protein>
<dbReference type="AlphaFoldDB" id="A0AAN4U415"/>
<proteinExistence type="predicted"/>
<reference evidence="1 2" key="1">
    <citation type="submission" date="2019-07" db="EMBL/GenBank/DDBJ databases">
        <title>Whole genome shotgun sequence of Asaia bogorensis NBRC 16594.</title>
        <authorList>
            <person name="Hosoyama A."/>
            <person name="Uohara A."/>
            <person name="Ohji S."/>
            <person name="Ichikawa N."/>
        </authorList>
    </citation>
    <scope>NUCLEOTIDE SEQUENCE [LARGE SCALE GENOMIC DNA]</scope>
    <source>
        <strain evidence="1 2">NBRC 16594</strain>
    </source>
</reference>
<dbReference type="Proteomes" id="UP000321287">
    <property type="component" value="Unassembled WGS sequence"/>
</dbReference>
<evidence type="ECO:0000313" key="2">
    <source>
        <dbReference type="Proteomes" id="UP000321287"/>
    </source>
</evidence>
<organism evidence="1 2">
    <name type="scientific">Asaia bogorensis NBRC 16594</name>
    <dbReference type="NCBI Taxonomy" id="1231624"/>
    <lineage>
        <taxon>Bacteria</taxon>
        <taxon>Pseudomonadati</taxon>
        <taxon>Pseudomonadota</taxon>
        <taxon>Alphaproteobacteria</taxon>
        <taxon>Acetobacterales</taxon>
        <taxon>Acetobacteraceae</taxon>
        <taxon>Asaia</taxon>
    </lineage>
</organism>
<keyword evidence="2" id="KW-1185">Reference proteome</keyword>